<organism evidence="2 3">
    <name type="scientific">Acinetobacter towneri</name>
    <dbReference type="NCBI Taxonomy" id="202956"/>
    <lineage>
        <taxon>Bacteria</taxon>
        <taxon>Pseudomonadati</taxon>
        <taxon>Pseudomonadota</taxon>
        <taxon>Gammaproteobacteria</taxon>
        <taxon>Moraxellales</taxon>
        <taxon>Moraxellaceae</taxon>
        <taxon>Acinetobacter</taxon>
    </lineage>
</organism>
<accession>A0A1E8E5W5</accession>
<evidence type="ECO:0000256" key="1">
    <source>
        <dbReference type="SAM" id="MobiDB-lite"/>
    </source>
</evidence>
<dbReference type="RefSeq" id="WP_070152194.1">
    <property type="nucleotide sequence ID" value="NZ_MKQS01000001.1"/>
</dbReference>
<feature type="compositionally biased region" description="Polar residues" evidence="1">
    <location>
        <begin position="290"/>
        <end position="304"/>
    </location>
</feature>
<name>A0A1E8E5W5_9GAMM</name>
<protein>
    <submittedName>
        <fullName evidence="2">DUF1376 domain-containing protein</fullName>
    </submittedName>
</protein>
<dbReference type="AlphaFoldDB" id="A0A1E8E5W5"/>
<gene>
    <name evidence="2" type="ORF">BJN41_00560</name>
</gene>
<dbReference type="Proteomes" id="UP000186931">
    <property type="component" value="Unassembled WGS sequence"/>
</dbReference>
<sequence length="330" mass="37186">MNNSKIPLTPKECDVSNFPFMPLDIDRLLNSETWILGDDSEKVASMTLWLKSWSQIPAASIPNNDKMLAHLSGMGTKWKKVKDHALRGWVDGGDGRLYHHVVAEKALEAWIEKLASAISGAQGNAKRWEIQIDTSELESQLCDAVHRLKSIAPQSKALTKKIAKIIESRSGGDSNPNHVGIATDKRENRIDKNINNIHSQGEPEKNSVEQKNSLDDDLNLWKPTLDQINAWRQRAGLPKTTQQEFDQTMITFLPHYAPQIRSGRLLENQVYSKYINWIKRDNSNDKAPTGTKTRPVNANSTKQVNAAWDNEPNTDDRPFHGTVEIPEGLR</sequence>
<dbReference type="Pfam" id="PF07120">
    <property type="entry name" value="DUF1376"/>
    <property type="match status" value="1"/>
</dbReference>
<dbReference type="STRING" id="202956.BJN41_00560"/>
<evidence type="ECO:0000313" key="3">
    <source>
        <dbReference type="Proteomes" id="UP000186931"/>
    </source>
</evidence>
<comment type="caution">
    <text evidence="2">The sequence shown here is derived from an EMBL/GenBank/DDBJ whole genome shotgun (WGS) entry which is preliminary data.</text>
</comment>
<proteinExistence type="predicted"/>
<dbReference type="InterPro" id="IPR010781">
    <property type="entry name" value="DUF1376"/>
</dbReference>
<dbReference type="EMBL" id="MKQS01000001">
    <property type="protein sequence ID" value="OFE44653.1"/>
    <property type="molecule type" value="Genomic_DNA"/>
</dbReference>
<reference evidence="2 3" key="1">
    <citation type="submission" date="2016-10" db="EMBL/GenBank/DDBJ databases">
        <title>Genome of airborne Acinetobacter sp. 5-2Ac02 in the hospital environment: Species near to Acinetobacter towneri.</title>
        <authorList>
            <person name="Barbosa B."/>
            <person name="Fernandez-Garcia L."/>
            <person name="Gato E."/>
            <person name="Leao R."/>
            <person name="Albano R."/>
            <person name="Fernandez B."/>
            <person name="Fernandez-Cuenca F."/>
            <person name="Marques E."/>
            <person name="Tomas M."/>
        </authorList>
    </citation>
    <scope>NUCLEOTIDE SEQUENCE [LARGE SCALE GENOMIC DNA]</scope>
    <source>
        <strain evidence="2 3">5-2Ac02</strain>
    </source>
</reference>
<evidence type="ECO:0000313" key="2">
    <source>
        <dbReference type="EMBL" id="OFE44653.1"/>
    </source>
</evidence>
<feature type="region of interest" description="Disordered" evidence="1">
    <location>
        <begin position="281"/>
        <end position="330"/>
    </location>
</feature>